<sequence length="132" mass="14746">MRRRDRLAARDRGIRHGIPADSSRRAAIAILDLGAIGLDDRTRNVATFGATEPADDAIERVVLSFRHVHLLMLEDACIVRYVSEAGRVALLENERRTVSERSSPSPLVRSSRDDRHRSSTRSDIASASERSR</sequence>
<dbReference type="Proteomes" id="UP000011657">
    <property type="component" value="Unassembled WGS sequence"/>
</dbReference>
<protein>
    <recommendedName>
        <fullName evidence="2">DUF7344 domain-containing protein</fullName>
    </recommendedName>
</protein>
<comment type="caution">
    <text evidence="3">The sequence shown here is derived from an EMBL/GenBank/DDBJ whole genome shotgun (WGS) entry which is preliminary data.</text>
</comment>
<proteinExistence type="predicted"/>
<dbReference type="InterPro" id="IPR055768">
    <property type="entry name" value="DUF7344"/>
</dbReference>
<feature type="compositionally biased region" description="Low complexity" evidence="1">
    <location>
        <begin position="100"/>
        <end position="109"/>
    </location>
</feature>
<reference evidence="3 4" key="1">
    <citation type="journal article" date="2014" name="PLoS Genet.">
        <title>Phylogenetically driven sequencing of extremely halophilic archaea reveals strategies for static and dynamic osmo-response.</title>
        <authorList>
            <person name="Becker E.A."/>
            <person name="Seitzer P.M."/>
            <person name="Tritt A."/>
            <person name="Larsen D."/>
            <person name="Krusor M."/>
            <person name="Yao A.I."/>
            <person name="Wu D."/>
            <person name="Madern D."/>
            <person name="Eisen J.A."/>
            <person name="Darling A.E."/>
            <person name="Facciotti M.T."/>
        </authorList>
    </citation>
    <scope>NUCLEOTIDE SEQUENCE [LARGE SCALE GENOMIC DNA]</scope>
    <source>
        <strain evidence="3 4">JCM 13891</strain>
    </source>
</reference>
<evidence type="ECO:0000256" key="1">
    <source>
        <dbReference type="SAM" id="MobiDB-lite"/>
    </source>
</evidence>
<evidence type="ECO:0000313" key="3">
    <source>
        <dbReference type="EMBL" id="ELZ15521.1"/>
    </source>
</evidence>
<dbReference type="STRING" id="1227488.C477_17625"/>
<feature type="region of interest" description="Disordered" evidence="1">
    <location>
        <begin position="94"/>
        <end position="132"/>
    </location>
</feature>
<name>M0BWZ0_9EURY</name>
<keyword evidence="4" id="KW-1185">Reference proteome</keyword>
<feature type="domain" description="DUF7344" evidence="2">
    <location>
        <begin position="21"/>
        <end position="88"/>
    </location>
</feature>
<dbReference type="AlphaFoldDB" id="M0BWZ0"/>
<dbReference type="EMBL" id="AOIS01000057">
    <property type="protein sequence ID" value="ELZ15521.1"/>
    <property type="molecule type" value="Genomic_DNA"/>
</dbReference>
<accession>M0BWZ0</accession>
<dbReference type="Pfam" id="PF24035">
    <property type="entry name" value="DUF7344"/>
    <property type="match status" value="1"/>
</dbReference>
<organism evidence="3 4">
    <name type="scientific">Haloterrigena salina JCM 13891</name>
    <dbReference type="NCBI Taxonomy" id="1227488"/>
    <lineage>
        <taxon>Archaea</taxon>
        <taxon>Methanobacteriati</taxon>
        <taxon>Methanobacteriota</taxon>
        <taxon>Stenosarchaea group</taxon>
        <taxon>Halobacteria</taxon>
        <taxon>Halobacteriales</taxon>
        <taxon>Natrialbaceae</taxon>
        <taxon>Haloterrigena</taxon>
    </lineage>
</organism>
<gene>
    <name evidence="3" type="ORF">C477_17625</name>
</gene>
<evidence type="ECO:0000259" key="2">
    <source>
        <dbReference type="Pfam" id="PF24035"/>
    </source>
</evidence>
<dbReference type="PATRIC" id="fig|1227488.3.peg.3535"/>
<evidence type="ECO:0000313" key="4">
    <source>
        <dbReference type="Proteomes" id="UP000011657"/>
    </source>
</evidence>